<proteinExistence type="predicted"/>
<dbReference type="EMBL" id="VMGK01000008">
    <property type="protein sequence ID" value="TSC93076.1"/>
    <property type="molecule type" value="Genomic_DNA"/>
</dbReference>
<evidence type="ECO:0000313" key="2">
    <source>
        <dbReference type="Proteomes" id="UP000315689"/>
    </source>
</evidence>
<evidence type="ECO:0008006" key="3">
    <source>
        <dbReference type="Google" id="ProtNLM"/>
    </source>
</evidence>
<protein>
    <recommendedName>
        <fullName evidence="3">ASCH domain-containing protein</fullName>
    </recommendedName>
</protein>
<evidence type="ECO:0000313" key="1">
    <source>
        <dbReference type="EMBL" id="TSC93076.1"/>
    </source>
</evidence>
<sequence>MTISRFLVILQTNIMEKPTMHIGVFVGDAIENILSGKKKIEGRFSIARLAPYAKVKKGDIILLKPSGGKIFGQVEADNVLYFENLDGEKLGKLRREYGEDLAMPDEFWQSKAKARYATIIFLKNPRRYLSTLSCAKRDRRGWMIRA</sequence>
<accession>A0A554LJL8</accession>
<dbReference type="InterPro" id="IPR015947">
    <property type="entry name" value="PUA-like_sf"/>
</dbReference>
<organism evidence="1 2">
    <name type="scientific">Candidatus Berkelbacteria bacterium Licking1014_7</name>
    <dbReference type="NCBI Taxonomy" id="2017147"/>
    <lineage>
        <taxon>Bacteria</taxon>
        <taxon>Candidatus Berkelbacteria</taxon>
    </lineage>
</organism>
<reference evidence="1 2" key="1">
    <citation type="submission" date="2017-07" db="EMBL/GenBank/DDBJ databases">
        <title>Mechanisms for carbon and nitrogen cycling indicate functional differentiation within the Candidate Phyla Radiation.</title>
        <authorList>
            <person name="Danczak R.E."/>
            <person name="Johnston M.D."/>
            <person name="Kenah C."/>
            <person name="Slattery M."/>
            <person name="Wrighton K.C."/>
            <person name="Wilkins M.J."/>
        </authorList>
    </citation>
    <scope>NUCLEOTIDE SEQUENCE [LARGE SCALE GENOMIC DNA]</scope>
    <source>
        <strain evidence="1">Licking1014_7</strain>
    </source>
</reference>
<dbReference type="SUPFAM" id="SSF88697">
    <property type="entry name" value="PUA domain-like"/>
    <property type="match status" value="1"/>
</dbReference>
<gene>
    <name evidence="1" type="ORF">CEN89_316</name>
</gene>
<comment type="caution">
    <text evidence="1">The sequence shown here is derived from an EMBL/GenBank/DDBJ whole genome shotgun (WGS) entry which is preliminary data.</text>
</comment>
<dbReference type="Proteomes" id="UP000315689">
    <property type="component" value="Unassembled WGS sequence"/>
</dbReference>
<name>A0A554LJL8_9BACT</name>
<dbReference type="AlphaFoldDB" id="A0A554LJL8"/>